<keyword evidence="2" id="KW-1185">Reference proteome</keyword>
<proteinExistence type="predicted"/>
<gene>
    <name evidence="1" type="ORF">M9H77_20525</name>
</gene>
<dbReference type="Proteomes" id="UP001060085">
    <property type="component" value="Linkage Group LG05"/>
</dbReference>
<evidence type="ECO:0000313" key="1">
    <source>
        <dbReference type="EMBL" id="KAI5661202.1"/>
    </source>
</evidence>
<name>A0ACC0AMG2_CATRO</name>
<reference evidence="2" key="1">
    <citation type="journal article" date="2023" name="Nat. Plants">
        <title>Single-cell RNA sequencing provides a high-resolution roadmap for understanding the multicellular compartmentation of specialized metabolism.</title>
        <authorList>
            <person name="Sun S."/>
            <person name="Shen X."/>
            <person name="Li Y."/>
            <person name="Li Y."/>
            <person name="Wang S."/>
            <person name="Li R."/>
            <person name="Zhang H."/>
            <person name="Shen G."/>
            <person name="Guo B."/>
            <person name="Wei J."/>
            <person name="Xu J."/>
            <person name="St-Pierre B."/>
            <person name="Chen S."/>
            <person name="Sun C."/>
        </authorList>
    </citation>
    <scope>NUCLEOTIDE SEQUENCE [LARGE SCALE GENOMIC DNA]</scope>
</reference>
<accession>A0ACC0AMG2</accession>
<sequence>MANHSQYSGMQPNRPPLIGSLVPPQSVLPSMSMQYRPVVPPQQSQPYISMPPPQFQHVGSANSGMPLPLPPPPPPPPPQVQFPQQMTQLPTRPGADVMPQSQAIPVPDFQQSRHGMPIPLQPPQNLQISNNYVPGFAGLGVPLSSSYNLSSSSAGQQQTNTDSATQYQPISQTTISSFPVEGQPWASAGNQSITTFTPAQQTGEQSSTAINDAIPKPETGEKVPSVWIEHTARNGKKYYYNRITKVSSWEKPLELMTPIERADASTDWREHTGPDGRTYYYNKVTKQSKWRIPDELKLAREGLKLGSSNGNGLQAVKDVDSQATAPVSLSGVNTSPVNVDVSSFPCQAGVPSLIPVAPVDTQQPSNPVSSNSPTEVSAVAMMDPLKTVETATAAVAVLEKDANITSATEKSFTINSSDTLLAQDAVTSVVGVSPGNAEKEAVIGTQESGKSEEKKVEQGPVVYENKLEAKNAFKALLEMANVGSDWNWDQAMRAIINDKRYGALRTLGERKQAFNEFVGRKKKQEAEERRARLRKAREDFRKMLEESKELTSSSRWSKIISRFEDDERFKAVERQRDREELFENYIKELERKERAKALEEHKRYRVEYLEFLKSCDFIKANSQWRKVQDRLEADERCSRLEKIDRLEIFQEYTRDLEKEEEEQRRLRMEEQRKTERKNRDEFRKLMEEHVSAGVLTSKTHWRDYCMKVKDSPAYIAVASNTSGSTAKDLFEDVVEELEKQFLEDKAQIKDAMKNGEVIVTSTMTFEDFKIAILKDSKLSAVSDYNMKVVFDELLERVREKEEKEAKRRKRLGDDVYEFMINSKDITHSSRWEDSKRLVDERFVGEESFFREIFDKVILEHKERAKERERKRREEKARKDKERKNREKKKDKQRSEENRKRKDRYNKSDESDSDRSESYGGYEDERRSGKDRSRDFRSRHNDDRKKMKRVI</sequence>
<evidence type="ECO:0000313" key="2">
    <source>
        <dbReference type="Proteomes" id="UP001060085"/>
    </source>
</evidence>
<dbReference type="EMBL" id="CM044705">
    <property type="protein sequence ID" value="KAI5661202.1"/>
    <property type="molecule type" value="Genomic_DNA"/>
</dbReference>
<protein>
    <submittedName>
        <fullName evidence="1">Uncharacterized protein</fullName>
    </submittedName>
</protein>
<comment type="caution">
    <text evidence="1">The sequence shown here is derived from an EMBL/GenBank/DDBJ whole genome shotgun (WGS) entry which is preliminary data.</text>
</comment>
<organism evidence="1 2">
    <name type="scientific">Catharanthus roseus</name>
    <name type="common">Madagascar periwinkle</name>
    <name type="synonym">Vinca rosea</name>
    <dbReference type="NCBI Taxonomy" id="4058"/>
    <lineage>
        <taxon>Eukaryota</taxon>
        <taxon>Viridiplantae</taxon>
        <taxon>Streptophyta</taxon>
        <taxon>Embryophyta</taxon>
        <taxon>Tracheophyta</taxon>
        <taxon>Spermatophyta</taxon>
        <taxon>Magnoliopsida</taxon>
        <taxon>eudicotyledons</taxon>
        <taxon>Gunneridae</taxon>
        <taxon>Pentapetalae</taxon>
        <taxon>asterids</taxon>
        <taxon>lamiids</taxon>
        <taxon>Gentianales</taxon>
        <taxon>Apocynaceae</taxon>
        <taxon>Rauvolfioideae</taxon>
        <taxon>Vinceae</taxon>
        <taxon>Catharanthinae</taxon>
        <taxon>Catharanthus</taxon>
    </lineage>
</organism>